<comment type="caution">
    <text evidence="1">The sequence shown here is derived from an EMBL/GenBank/DDBJ whole genome shotgun (WGS) entry which is preliminary data.</text>
</comment>
<name>A0ABR5T900_9BURK</name>
<evidence type="ECO:0000313" key="1">
    <source>
        <dbReference type="EMBL" id="KWZ38297.1"/>
    </source>
</evidence>
<dbReference type="Proteomes" id="UP000070255">
    <property type="component" value="Unassembled WGS sequence"/>
</dbReference>
<dbReference type="EMBL" id="LNJQ01000004">
    <property type="protein sequence ID" value="KWZ38297.1"/>
    <property type="molecule type" value="Genomic_DNA"/>
</dbReference>
<dbReference type="SUPFAM" id="SSF46785">
    <property type="entry name" value="Winged helix' DNA-binding domain"/>
    <property type="match status" value="1"/>
</dbReference>
<protein>
    <recommendedName>
        <fullName evidence="3">LysR family transcriptional regulator</fullName>
    </recommendedName>
</protein>
<dbReference type="InterPro" id="IPR036390">
    <property type="entry name" value="WH_DNA-bd_sf"/>
</dbReference>
<dbReference type="PANTHER" id="PTHR30432:SF1">
    <property type="entry name" value="DNA-BINDING TRANSCRIPTIONAL DUAL REGULATOR MODE"/>
    <property type="match status" value="1"/>
</dbReference>
<dbReference type="PANTHER" id="PTHR30432">
    <property type="entry name" value="TRANSCRIPTIONAL REGULATOR MODE"/>
    <property type="match status" value="1"/>
</dbReference>
<evidence type="ECO:0008006" key="3">
    <source>
        <dbReference type="Google" id="ProtNLM"/>
    </source>
</evidence>
<dbReference type="InterPro" id="IPR036388">
    <property type="entry name" value="WH-like_DNA-bd_sf"/>
</dbReference>
<sequence>MGGDLKLAGRFDERFFALLEAIDNTGSINRAARVAGYSYKGAWLLQESAANLANQPLFTTETGGKGGGGTRLTQAAHELLSARRELQAQARRFLREQEAWLVRLPALSGLLRRIATPQA</sequence>
<proteinExistence type="predicted"/>
<keyword evidence="2" id="KW-1185">Reference proteome</keyword>
<accession>A0ABR5T900</accession>
<reference evidence="1 2" key="1">
    <citation type="submission" date="2015-11" db="EMBL/GenBank/DDBJ databases">
        <authorList>
            <person name="Sahl J."/>
            <person name="Wagner D."/>
            <person name="Keim P."/>
        </authorList>
    </citation>
    <scope>NUCLEOTIDE SEQUENCE [LARGE SCALE GENOMIC DNA]</scope>
    <source>
        <strain evidence="1 2">BDU18</strain>
    </source>
</reference>
<evidence type="ECO:0000313" key="2">
    <source>
        <dbReference type="Proteomes" id="UP000070255"/>
    </source>
</evidence>
<gene>
    <name evidence="1" type="ORF">WS72_25885</name>
</gene>
<organism evidence="1 2">
    <name type="scientific">Burkholderia savannae</name>
    <dbReference type="NCBI Taxonomy" id="1637837"/>
    <lineage>
        <taxon>Bacteria</taxon>
        <taxon>Pseudomonadati</taxon>
        <taxon>Pseudomonadota</taxon>
        <taxon>Betaproteobacteria</taxon>
        <taxon>Burkholderiales</taxon>
        <taxon>Burkholderiaceae</taxon>
        <taxon>Burkholderia</taxon>
        <taxon>pseudomallei group</taxon>
    </lineage>
</organism>
<dbReference type="InterPro" id="IPR051815">
    <property type="entry name" value="Molybdate_resp_trans_reg"/>
</dbReference>
<dbReference type="Gene3D" id="1.10.10.10">
    <property type="entry name" value="Winged helix-like DNA-binding domain superfamily/Winged helix DNA-binding domain"/>
    <property type="match status" value="1"/>
</dbReference>
<dbReference type="RefSeq" id="WP_060822841.1">
    <property type="nucleotide sequence ID" value="NZ_LNJQ01000004.1"/>
</dbReference>